<protein>
    <submittedName>
        <fullName evidence="2">Uncharacterized protein</fullName>
    </submittedName>
</protein>
<dbReference type="AlphaFoldDB" id="A0A2J6TS29"/>
<name>A0A2J6TS29_9HELO</name>
<dbReference type="GeneID" id="36578702"/>
<dbReference type="RefSeq" id="XP_024742735.1">
    <property type="nucleotide sequence ID" value="XM_024870620.1"/>
</dbReference>
<accession>A0A2J6TS29</accession>
<evidence type="ECO:0000256" key="1">
    <source>
        <dbReference type="SAM" id="Phobius"/>
    </source>
</evidence>
<sequence length="191" mass="21706">MRLSLFSLSACAVQSFLLLWRFFLCLGGFLSQQAPAVSIILCQFPICYNYIALSKVHPIYTYPVTSTARMFILISLFILGLSIITGWIWIVCLALLFNLPGIIYGIFIAAALIVITSFSLVCTWLGYKVLKAVLRWTASEFSDLMSATWSLIRRIFGFICWVFGRREEKVPVKSSKRVRLEDSPRKRQSGL</sequence>
<keyword evidence="1" id="KW-1133">Transmembrane helix</keyword>
<proteinExistence type="predicted"/>
<dbReference type="Proteomes" id="UP000235371">
    <property type="component" value="Unassembled WGS sequence"/>
</dbReference>
<keyword evidence="1" id="KW-0812">Transmembrane</keyword>
<reference evidence="2 3" key="1">
    <citation type="submission" date="2016-04" db="EMBL/GenBank/DDBJ databases">
        <title>A degradative enzymes factory behind the ericoid mycorrhizal symbiosis.</title>
        <authorList>
            <consortium name="DOE Joint Genome Institute"/>
            <person name="Martino E."/>
            <person name="Morin E."/>
            <person name="Grelet G."/>
            <person name="Kuo A."/>
            <person name="Kohler A."/>
            <person name="Daghino S."/>
            <person name="Barry K."/>
            <person name="Choi C."/>
            <person name="Cichocki N."/>
            <person name="Clum A."/>
            <person name="Copeland A."/>
            <person name="Hainaut M."/>
            <person name="Haridas S."/>
            <person name="Labutti K."/>
            <person name="Lindquist E."/>
            <person name="Lipzen A."/>
            <person name="Khouja H.-R."/>
            <person name="Murat C."/>
            <person name="Ohm R."/>
            <person name="Olson A."/>
            <person name="Spatafora J."/>
            <person name="Veneault-Fourrey C."/>
            <person name="Henrissat B."/>
            <person name="Grigoriev I."/>
            <person name="Martin F."/>
            <person name="Perotto S."/>
        </authorList>
    </citation>
    <scope>NUCLEOTIDE SEQUENCE [LARGE SCALE GENOMIC DNA]</scope>
    <source>
        <strain evidence="2 3">E</strain>
    </source>
</reference>
<feature type="transmembrane region" description="Helical" evidence="1">
    <location>
        <begin position="70"/>
        <end position="97"/>
    </location>
</feature>
<dbReference type="OrthoDB" id="10346791at2759"/>
<keyword evidence="1" id="KW-0472">Membrane</keyword>
<organism evidence="2 3">
    <name type="scientific">Hyaloscypha bicolor E</name>
    <dbReference type="NCBI Taxonomy" id="1095630"/>
    <lineage>
        <taxon>Eukaryota</taxon>
        <taxon>Fungi</taxon>
        <taxon>Dikarya</taxon>
        <taxon>Ascomycota</taxon>
        <taxon>Pezizomycotina</taxon>
        <taxon>Leotiomycetes</taxon>
        <taxon>Helotiales</taxon>
        <taxon>Hyaloscyphaceae</taxon>
        <taxon>Hyaloscypha</taxon>
        <taxon>Hyaloscypha bicolor</taxon>
    </lineage>
</organism>
<evidence type="ECO:0000313" key="2">
    <source>
        <dbReference type="EMBL" id="PMD65831.1"/>
    </source>
</evidence>
<dbReference type="EMBL" id="KZ613745">
    <property type="protein sequence ID" value="PMD65831.1"/>
    <property type="molecule type" value="Genomic_DNA"/>
</dbReference>
<feature type="transmembrane region" description="Helical" evidence="1">
    <location>
        <begin position="104"/>
        <end position="127"/>
    </location>
</feature>
<keyword evidence="3" id="KW-1185">Reference proteome</keyword>
<evidence type="ECO:0000313" key="3">
    <source>
        <dbReference type="Proteomes" id="UP000235371"/>
    </source>
</evidence>
<dbReference type="InParanoid" id="A0A2J6TS29"/>
<gene>
    <name evidence="2" type="ORF">K444DRAFT_154017</name>
</gene>